<dbReference type="InterPro" id="IPR020916">
    <property type="entry name" value="Gln_gamma-glutamylTfrase_bac"/>
</dbReference>
<dbReference type="EMBL" id="JAMQCR010000001">
    <property type="protein sequence ID" value="MCM2533023.1"/>
    <property type="molecule type" value="Genomic_DNA"/>
</dbReference>
<keyword evidence="2" id="KW-0749">Sporulation</keyword>
<gene>
    <name evidence="4" type="ORF">NDK43_12280</name>
</gene>
<accession>A0ABT0W9R4</accession>
<sequence>MIKVNDRIVKPEELFHKIDKSAQRIIIKQMAGYNEIYPYGTIHQLKFELLFRTNTLKAATDLNKSGAKFTTYQYAFCNPKYWYRLSNGGFLLKNNVKPSVAILDILKKGPLYAFECSTAIAIVLYISTLYSIGSSLFDAYFKGLYLMDWQFDDDLPVYQKNSDDFISGDVLHFKNPDFDPKQPHWRAENVIYFGDDRYYGHGVGIRSASTIIKFLNSKRKPNPTESAFLMRLISRPSISITILINSSRINLKFGSRKSG</sequence>
<evidence type="ECO:0000313" key="5">
    <source>
        <dbReference type="Proteomes" id="UP001523262"/>
    </source>
</evidence>
<evidence type="ECO:0000256" key="1">
    <source>
        <dbReference type="ARBA" id="ARBA00022679"/>
    </source>
</evidence>
<comment type="caution">
    <text evidence="4">The sequence shown here is derived from an EMBL/GenBank/DDBJ whole genome shotgun (WGS) entry which is preliminary data.</text>
</comment>
<dbReference type="Pfam" id="PF20085">
    <property type="entry name" value="TGL"/>
    <property type="match status" value="1"/>
</dbReference>
<organism evidence="4 5">
    <name type="scientific">Neobacillus pocheonensis</name>
    <dbReference type="NCBI Taxonomy" id="363869"/>
    <lineage>
        <taxon>Bacteria</taxon>
        <taxon>Bacillati</taxon>
        <taxon>Bacillota</taxon>
        <taxon>Bacilli</taxon>
        <taxon>Bacillales</taxon>
        <taxon>Bacillaceae</taxon>
        <taxon>Neobacillus</taxon>
    </lineage>
</organism>
<dbReference type="Proteomes" id="UP001523262">
    <property type="component" value="Unassembled WGS sequence"/>
</dbReference>
<evidence type="ECO:0000256" key="2">
    <source>
        <dbReference type="ARBA" id="ARBA00022969"/>
    </source>
</evidence>
<keyword evidence="3" id="KW-0012">Acyltransferase</keyword>
<keyword evidence="5" id="KW-1185">Reference proteome</keyword>
<reference evidence="4 5" key="1">
    <citation type="submission" date="2022-06" db="EMBL/GenBank/DDBJ databases">
        <authorList>
            <person name="Jeon C.O."/>
        </authorList>
    </citation>
    <scope>NUCLEOTIDE SEQUENCE [LARGE SCALE GENOMIC DNA]</scope>
    <source>
        <strain evidence="4 5">KCTC 13943</strain>
    </source>
</reference>
<protein>
    <submittedName>
        <fullName evidence="4">Protein-glutamine gamma-glutamyltransferase</fullName>
    </submittedName>
</protein>
<evidence type="ECO:0000256" key="3">
    <source>
        <dbReference type="ARBA" id="ARBA00023315"/>
    </source>
</evidence>
<name>A0ABT0W9R4_9BACI</name>
<proteinExistence type="inferred from homology"/>
<keyword evidence="1" id="KW-0808">Transferase</keyword>
<evidence type="ECO:0000313" key="4">
    <source>
        <dbReference type="EMBL" id="MCM2533023.1"/>
    </source>
</evidence>
<dbReference type="HAMAP" id="MF_00727">
    <property type="entry name" value="Tgl"/>
    <property type="match status" value="1"/>
</dbReference>